<dbReference type="SUPFAM" id="SSF51197">
    <property type="entry name" value="Clavaminate synthase-like"/>
    <property type="match status" value="1"/>
</dbReference>
<feature type="domain" description="Isopenicillin N synthase-like Fe(2+) 2OG dioxygenase" evidence="2">
    <location>
        <begin position="167"/>
        <end position="243"/>
    </location>
</feature>
<dbReference type="EMBL" id="NAJO01000030">
    <property type="protein sequence ID" value="OQO01554.1"/>
    <property type="molecule type" value="Genomic_DNA"/>
</dbReference>
<comment type="similarity">
    <text evidence="1">Belongs to the iron/ascorbate-dependent oxidoreductase family.</text>
</comment>
<organism evidence="3 4">
    <name type="scientific">Cryoendolithus antarcticus</name>
    <dbReference type="NCBI Taxonomy" id="1507870"/>
    <lineage>
        <taxon>Eukaryota</taxon>
        <taxon>Fungi</taxon>
        <taxon>Dikarya</taxon>
        <taxon>Ascomycota</taxon>
        <taxon>Pezizomycotina</taxon>
        <taxon>Dothideomycetes</taxon>
        <taxon>Dothideomycetidae</taxon>
        <taxon>Cladosporiales</taxon>
        <taxon>Cladosporiaceae</taxon>
        <taxon>Cryoendolithus</taxon>
    </lineage>
</organism>
<dbReference type="AlphaFoldDB" id="A0A1V8SRA5"/>
<dbReference type="PANTHER" id="PTHR47990">
    <property type="entry name" value="2-OXOGLUTARATE (2OG) AND FE(II)-DEPENDENT OXYGENASE SUPERFAMILY PROTEIN-RELATED"/>
    <property type="match status" value="1"/>
</dbReference>
<protein>
    <recommendedName>
        <fullName evidence="2">Isopenicillin N synthase-like Fe(2+) 2OG dioxygenase domain-containing protein</fullName>
    </recommendedName>
</protein>
<evidence type="ECO:0000313" key="4">
    <source>
        <dbReference type="Proteomes" id="UP000192596"/>
    </source>
</evidence>
<dbReference type="InterPro" id="IPR050231">
    <property type="entry name" value="Iron_ascorbate_oxido_reductase"/>
</dbReference>
<proteinExistence type="inferred from homology"/>
<name>A0A1V8SRA5_9PEZI</name>
<evidence type="ECO:0000259" key="2">
    <source>
        <dbReference type="Pfam" id="PF03171"/>
    </source>
</evidence>
<dbReference type="STRING" id="1507870.A0A1V8SRA5"/>
<evidence type="ECO:0000313" key="3">
    <source>
        <dbReference type="EMBL" id="OQO01554.1"/>
    </source>
</evidence>
<dbReference type="Proteomes" id="UP000192596">
    <property type="component" value="Unassembled WGS sequence"/>
</dbReference>
<dbReference type="Gene3D" id="2.60.120.330">
    <property type="entry name" value="B-lactam Antibiotic, Isopenicillin N Synthase, Chain"/>
    <property type="match status" value="1"/>
</dbReference>
<gene>
    <name evidence="3" type="ORF">B0A48_12590</name>
</gene>
<sequence>MDSGEKDYASPAGPPPLLDPEQLQHLCTHGWLLLDLPAELEARLEQLSASTSGFFGTDIESKTSTYPKRQGTEYGYYRVESEKEYVTLRRRVHSDSVLETHAEHVWYSSAGLLHRILCDLSRMGDSPNTVWDSLISGAVHYPTLDTDLKDSITLMRLFNYFPTTGMADPHTDTGLLTLCVGGAAGLEVADWTADPPVWIPASKPCILVGETLRALSQGALIAGCHRVVGNPKGRTSVVFALRPNLGLSTDMASFGGDGVVSNRELYNEIKREKYSINAKQDVREKQRAMATREPQRLIEYRPR</sequence>
<dbReference type="InterPro" id="IPR044861">
    <property type="entry name" value="IPNS-like_FE2OG_OXY"/>
</dbReference>
<dbReference type="Pfam" id="PF03171">
    <property type="entry name" value="2OG-FeII_Oxy"/>
    <property type="match status" value="1"/>
</dbReference>
<keyword evidence="4" id="KW-1185">Reference proteome</keyword>
<dbReference type="InParanoid" id="A0A1V8SRA5"/>
<dbReference type="InterPro" id="IPR027443">
    <property type="entry name" value="IPNS-like_sf"/>
</dbReference>
<evidence type="ECO:0000256" key="1">
    <source>
        <dbReference type="ARBA" id="ARBA00008056"/>
    </source>
</evidence>
<reference evidence="4" key="1">
    <citation type="submission" date="2017-03" db="EMBL/GenBank/DDBJ databases">
        <title>Genomes of endolithic fungi from Antarctica.</title>
        <authorList>
            <person name="Coleine C."/>
            <person name="Masonjones S."/>
            <person name="Stajich J.E."/>
        </authorList>
    </citation>
    <scope>NUCLEOTIDE SEQUENCE [LARGE SCALE GENOMIC DNA]</scope>
    <source>
        <strain evidence="4">CCFEE 5527</strain>
    </source>
</reference>
<comment type="caution">
    <text evidence="3">The sequence shown here is derived from an EMBL/GenBank/DDBJ whole genome shotgun (WGS) entry which is preliminary data.</text>
</comment>
<dbReference type="OrthoDB" id="288590at2759"/>
<accession>A0A1V8SRA5</accession>